<reference evidence="2 3" key="1">
    <citation type="journal article" date="2023" name="Arcadia Sci">
        <title>De novo assembly of a long-read Amblyomma americanum tick genome.</title>
        <authorList>
            <person name="Chou S."/>
            <person name="Poskanzer K.E."/>
            <person name="Rollins M."/>
            <person name="Thuy-Boun P.S."/>
        </authorList>
    </citation>
    <scope>NUCLEOTIDE SEQUENCE [LARGE SCALE GENOMIC DNA]</scope>
    <source>
        <strain evidence="2">F_SG_1</strain>
        <tissue evidence="2">Salivary glands</tissue>
    </source>
</reference>
<comment type="caution">
    <text evidence="2">The sequence shown here is derived from an EMBL/GenBank/DDBJ whole genome shotgun (WGS) entry which is preliminary data.</text>
</comment>
<feature type="region of interest" description="Disordered" evidence="1">
    <location>
        <begin position="1"/>
        <end position="26"/>
    </location>
</feature>
<keyword evidence="3" id="KW-1185">Reference proteome</keyword>
<accession>A0AAQ4FA04</accession>
<dbReference type="AlphaFoldDB" id="A0AAQ4FA04"/>
<sequence>MQAHGREGKPPRRLTDVPKVPGRRGRHASRACDCREFIAATSSCELHVSRPVISARGCTTSTRGGSEAKLPEGLRRGAGEGGTSCSPCQPPHTSRRCFSCIERCFTEIAFSGEQVESPDRTLRDALRFIRR</sequence>
<name>A0AAQ4FA04_AMBAM</name>
<organism evidence="2 3">
    <name type="scientific">Amblyomma americanum</name>
    <name type="common">Lone star tick</name>
    <dbReference type="NCBI Taxonomy" id="6943"/>
    <lineage>
        <taxon>Eukaryota</taxon>
        <taxon>Metazoa</taxon>
        <taxon>Ecdysozoa</taxon>
        <taxon>Arthropoda</taxon>
        <taxon>Chelicerata</taxon>
        <taxon>Arachnida</taxon>
        <taxon>Acari</taxon>
        <taxon>Parasitiformes</taxon>
        <taxon>Ixodida</taxon>
        <taxon>Ixodoidea</taxon>
        <taxon>Ixodidae</taxon>
        <taxon>Amblyomminae</taxon>
        <taxon>Amblyomma</taxon>
    </lineage>
</organism>
<feature type="compositionally biased region" description="Basic and acidic residues" evidence="1">
    <location>
        <begin position="1"/>
        <end position="16"/>
    </location>
</feature>
<feature type="region of interest" description="Disordered" evidence="1">
    <location>
        <begin position="56"/>
        <end position="92"/>
    </location>
</feature>
<gene>
    <name evidence="2" type="ORF">V5799_010082</name>
</gene>
<dbReference type="Proteomes" id="UP001321473">
    <property type="component" value="Unassembled WGS sequence"/>
</dbReference>
<proteinExistence type="predicted"/>
<evidence type="ECO:0000313" key="3">
    <source>
        <dbReference type="Proteomes" id="UP001321473"/>
    </source>
</evidence>
<protein>
    <submittedName>
        <fullName evidence="2">Uncharacterized protein</fullName>
    </submittedName>
</protein>
<feature type="compositionally biased region" description="Basic and acidic residues" evidence="1">
    <location>
        <begin position="69"/>
        <end position="78"/>
    </location>
</feature>
<dbReference type="EMBL" id="JARKHS020005424">
    <property type="protein sequence ID" value="KAK8783552.1"/>
    <property type="molecule type" value="Genomic_DNA"/>
</dbReference>
<evidence type="ECO:0000313" key="2">
    <source>
        <dbReference type="EMBL" id="KAK8783552.1"/>
    </source>
</evidence>
<evidence type="ECO:0000256" key="1">
    <source>
        <dbReference type="SAM" id="MobiDB-lite"/>
    </source>
</evidence>